<dbReference type="AlphaFoldDB" id="A0A4P9XWG8"/>
<feature type="region of interest" description="Disordered" evidence="4">
    <location>
        <begin position="323"/>
        <end position="381"/>
    </location>
</feature>
<feature type="domain" description="G-patch" evidence="5">
    <location>
        <begin position="311"/>
        <end position="358"/>
    </location>
</feature>
<dbReference type="Proteomes" id="UP000271241">
    <property type="component" value="Unassembled WGS sequence"/>
</dbReference>
<evidence type="ECO:0000256" key="1">
    <source>
        <dbReference type="ARBA" id="ARBA00004123"/>
    </source>
</evidence>
<organism evidence="6 7">
    <name type="scientific">Thamnocephalis sphaerospora</name>
    <dbReference type="NCBI Taxonomy" id="78915"/>
    <lineage>
        <taxon>Eukaryota</taxon>
        <taxon>Fungi</taxon>
        <taxon>Fungi incertae sedis</taxon>
        <taxon>Zoopagomycota</taxon>
        <taxon>Zoopagomycotina</taxon>
        <taxon>Zoopagomycetes</taxon>
        <taxon>Zoopagales</taxon>
        <taxon>Sigmoideomycetaceae</taxon>
        <taxon>Thamnocephalis</taxon>
    </lineage>
</organism>
<dbReference type="GO" id="GO:0000398">
    <property type="term" value="P:mRNA splicing, via spliceosome"/>
    <property type="evidence" value="ECO:0007669"/>
    <property type="project" value="InterPro"/>
</dbReference>
<evidence type="ECO:0000259" key="5">
    <source>
        <dbReference type="PROSITE" id="PS50174"/>
    </source>
</evidence>
<protein>
    <submittedName>
        <fullName evidence="6">DExH-box splicing factor binding site-domain-containing protein</fullName>
    </submittedName>
</protein>
<dbReference type="EMBL" id="KZ992442">
    <property type="protein sequence ID" value="RKP10667.1"/>
    <property type="molecule type" value="Genomic_DNA"/>
</dbReference>
<feature type="compositionally biased region" description="Polar residues" evidence="4">
    <location>
        <begin position="272"/>
        <end position="281"/>
    </location>
</feature>
<dbReference type="PANTHER" id="PTHR15818">
    <property type="entry name" value="G PATCH AND KOW-CONTAINING"/>
    <property type="match status" value="1"/>
</dbReference>
<gene>
    <name evidence="6" type="ORF">THASP1DRAFT_27550</name>
</gene>
<name>A0A4P9XWG8_9FUNG</name>
<dbReference type="InterPro" id="IPR000467">
    <property type="entry name" value="G_patch_dom"/>
</dbReference>
<evidence type="ECO:0000256" key="4">
    <source>
        <dbReference type="SAM" id="MobiDB-lite"/>
    </source>
</evidence>
<evidence type="ECO:0000313" key="6">
    <source>
        <dbReference type="EMBL" id="RKP10667.1"/>
    </source>
</evidence>
<feature type="region of interest" description="Disordered" evidence="4">
    <location>
        <begin position="92"/>
        <end position="116"/>
    </location>
</feature>
<dbReference type="OrthoDB" id="5577072at2759"/>
<feature type="compositionally biased region" description="Low complexity" evidence="4">
    <location>
        <begin position="201"/>
        <end position="212"/>
    </location>
</feature>
<feature type="compositionally biased region" description="Basic and acidic residues" evidence="4">
    <location>
        <begin position="358"/>
        <end position="367"/>
    </location>
</feature>
<evidence type="ECO:0000256" key="2">
    <source>
        <dbReference type="ARBA" id="ARBA00008576"/>
    </source>
</evidence>
<keyword evidence="3" id="KW-0539">Nucleus</keyword>
<dbReference type="STRING" id="78915.A0A4P9XWG8"/>
<evidence type="ECO:0000256" key="3">
    <source>
        <dbReference type="ARBA" id="ARBA00023242"/>
    </source>
</evidence>
<dbReference type="GO" id="GO:0003676">
    <property type="term" value="F:nucleic acid binding"/>
    <property type="evidence" value="ECO:0007669"/>
    <property type="project" value="InterPro"/>
</dbReference>
<dbReference type="GO" id="GO:0005681">
    <property type="term" value="C:spliceosomal complex"/>
    <property type="evidence" value="ECO:0007669"/>
    <property type="project" value="TreeGrafter"/>
</dbReference>
<dbReference type="SMART" id="SM00443">
    <property type="entry name" value="G_patch"/>
    <property type="match status" value="1"/>
</dbReference>
<dbReference type="PANTHER" id="PTHR15818:SF2">
    <property type="entry name" value="G-PATCH DOMAIN AND KOW MOTIFS-CONTAINING PROTEIN"/>
    <property type="match status" value="1"/>
</dbReference>
<dbReference type="InterPro" id="IPR026822">
    <property type="entry name" value="Spp2/MOS2_G-patch"/>
</dbReference>
<accession>A0A4P9XWG8</accession>
<sequence length="381" mass="40987">MFSGRRVGGKPAKIGFTLAGATPAATPEQPAATLVAKTSSLAANALPDKASTDAVAATPENAGTAPRAAGKKFGFSLGGLSTSQPKVKQHVRAFAGDSSTRRKRQHSSDEETEEVDKVVLLTGFEGNQAMSVHQEPEKGPLVIKPIANRDWRADRRKLRQQQIEDISATRPAASGTVERISHDASYGLQLTQKRTPPVGQPTPETASEEPAPVLQAPTRVTTRETLEQQAIDELLADAQRQRDGPSTAEEDQSNKPKLVLPMQVDGADVDSSRTSGPSQADMSRMERDAFKVDLAACPDVSTLDDYDDVPIEEFGAALLRGMGWKDGQGIGRGHRNGDPKSYSIEQRPRLLGLGAKPKPPDEFDQPKRPRRPKLPLPPPLP</sequence>
<reference evidence="7" key="1">
    <citation type="journal article" date="2018" name="Nat. Microbiol.">
        <title>Leveraging single-cell genomics to expand the fungal tree of life.</title>
        <authorList>
            <person name="Ahrendt S.R."/>
            <person name="Quandt C.A."/>
            <person name="Ciobanu D."/>
            <person name="Clum A."/>
            <person name="Salamov A."/>
            <person name="Andreopoulos B."/>
            <person name="Cheng J.F."/>
            <person name="Woyke T."/>
            <person name="Pelin A."/>
            <person name="Henrissat B."/>
            <person name="Reynolds N.K."/>
            <person name="Benny G.L."/>
            <person name="Smith M.E."/>
            <person name="James T.Y."/>
            <person name="Grigoriev I.V."/>
        </authorList>
    </citation>
    <scope>NUCLEOTIDE SEQUENCE [LARGE SCALE GENOMIC DNA]</scope>
    <source>
        <strain evidence="7">RSA 1356</strain>
    </source>
</reference>
<dbReference type="PROSITE" id="PS50174">
    <property type="entry name" value="G_PATCH"/>
    <property type="match status" value="1"/>
</dbReference>
<dbReference type="Pfam" id="PF12656">
    <property type="entry name" value="G-patch_2"/>
    <property type="match status" value="1"/>
</dbReference>
<keyword evidence="7" id="KW-1185">Reference proteome</keyword>
<evidence type="ECO:0000313" key="7">
    <source>
        <dbReference type="Proteomes" id="UP000271241"/>
    </source>
</evidence>
<comment type="subcellular location">
    <subcellularLocation>
        <location evidence="1">Nucleus</location>
    </subcellularLocation>
</comment>
<proteinExistence type="inferred from homology"/>
<dbReference type="InterPro" id="IPR045166">
    <property type="entry name" value="Spp2-like"/>
</dbReference>
<comment type="similarity">
    <text evidence="2">Belongs to the SPP2 family.</text>
</comment>
<feature type="region of interest" description="Disordered" evidence="4">
    <location>
        <begin position="185"/>
        <end position="285"/>
    </location>
</feature>